<dbReference type="PROSITE" id="PS51257">
    <property type="entry name" value="PROKAR_LIPOPROTEIN"/>
    <property type="match status" value="1"/>
</dbReference>
<reference evidence="4" key="1">
    <citation type="journal article" date="2019" name="Int. J. Syst. Evol. Microbiol.">
        <title>The Global Catalogue of Microorganisms (GCM) 10K type strain sequencing project: providing services to taxonomists for standard genome sequencing and annotation.</title>
        <authorList>
            <consortium name="The Broad Institute Genomics Platform"/>
            <consortium name="The Broad Institute Genome Sequencing Center for Infectious Disease"/>
            <person name="Wu L."/>
            <person name="Ma J."/>
        </authorList>
    </citation>
    <scope>NUCLEOTIDE SEQUENCE [LARGE SCALE GENOMIC DNA]</scope>
    <source>
        <strain evidence="4">CGMCC 1.16305</strain>
    </source>
</reference>
<evidence type="ECO:0000256" key="1">
    <source>
        <dbReference type="SAM" id="MobiDB-lite"/>
    </source>
</evidence>
<keyword evidence="4" id="KW-1185">Reference proteome</keyword>
<dbReference type="EMBL" id="JBHTCO010000017">
    <property type="protein sequence ID" value="MFC7393894.1"/>
    <property type="molecule type" value="Genomic_DNA"/>
</dbReference>
<feature type="compositionally biased region" description="Basic and acidic residues" evidence="1">
    <location>
        <begin position="63"/>
        <end position="77"/>
    </location>
</feature>
<feature type="region of interest" description="Disordered" evidence="1">
    <location>
        <begin position="25"/>
        <end position="104"/>
    </location>
</feature>
<name>A0ABW2PXM2_9BACL</name>
<feature type="signal peptide" evidence="2">
    <location>
        <begin position="1"/>
        <end position="21"/>
    </location>
</feature>
<evidence type="ECO:0000256" key="2">
    <source>
        <dbReference type="SAM" id="SignalP"/>
    </source>
</evidence>
<keyword evidence="2" id="KW-0732">Signal</keyword>
<dbReference type="RefSeq" id="WP_380966691.1">
    <property type="nucleotide sequence ID" value="NZ_JBHTCO010000017.1"/>
</dbReference>
<evidence type="ECO:0008006" key="5">
    <source>
        <dbReference type="Google" id="ProtNLM"/>
    </source>
</evidence>
<feature type="chain" id="PRO_5046125433" description="Lipoprotein" evidence="2">
    <location>
        <begin position="22"/>
        <end position="363"/>
    </location>
</feature>
<gene>
    <name evidence="3" type="ORF">ACFQRG_13110</name>
</gene>
<sequence>MKKYVSLIPITLLIFALVGCGQTEDVNGSANGGNKKKETVKEASALNENKEPETPYAPVPPSKDAKPLKDFSADSKKGKASSKDQNSNHKRKVPLGQTLMAGKKDLSNGPLKKYRLVSFYGTPISNKMGVLGESSPEEMMKKLKKQAQAYSNADPSRPAVPTIELIASVAQRDPGPKKLYISHTSKEIIERYAKLAKDNKALLILDVQLGRDSIMNEVKELEPYLKMPNVHLAIDTEFHVGKGQVPGEDLGHVNGANIQKAIKYINNLVKKDNLPDKIVMVHEFQKGIIKNKSLIKPTKHVEVVQNSDGFGRAKDKKYKYHQLVTEQTNQYGGFKLFYHEDQPLLSPKQVLRLDPSPAVVNYQ</sequence>
<proteinExistence type="predicted"/>
<evidence type="ECO:0000313" key="4">
    <source>
        <dbReference type="Proteomes" id="UP001596505"/>
    </source>
</evidence>
<evidence type="ECO:0000313" key="3">
    <source>
        <dbReference type="EMBL" id="MFC7393894.1"/>
    </source>
</evidence>
<protein>
    <recommendedName>
        <fullName evidence="5">Lipoprotein</fullName>
    </recommendedName>
</protein>
<organism evidence="3 4">
    <name type="scientific">Scopulibacillus cellulosilyticus</name>
    <dbReference type="NCBI Taxonomy" id="2665665"/>
    <lineage>
        <taxon>Bacteria</taxon>
        <taxon>Bacillati</taxon>
        <taxon>Bacillota</taxon>
        <taxon>Bacilli</taxon>
        <taxon>Bacillales</taxon>
        <taxon>Sporolactobacillaceae</taxon>
        <taxon>Scopulibacillus</taxon>
    </lineage>
</organism>
<comment type="caution">
    <text evidence="3">The sequence shown here is derived from an EMBL/GenBank/DDBJ whole genome shotgun (WGS) entry which is preliminary data.</text>
</comment>
<dbReference type="Proteomes" id="UP001596505">
    <property type="component" value="Unassembled WGS sequence"/>
</dbReference>
<accession>A0ABW2PXM2</accession>